<gene>
    <name evidence="2" type="ORF">SAMN04488526_1091</name>
</gene>
<name>A0A1H7ILA4_9RHOB</name>
<evidence type="ECO:0000313" key="2">
    <source>
        <dbReference type="EMBL" id="SEK63281.1"/>
    </source>
</evidence>
<keyword evidence="3" id="KW-1185">Reference proteome</keyword>
<dbReference type="EMBL" id="FNZQ01000001">
    <property type="protein sequence ID" value="SEK63281.1"/>
    <property type="molecule type" value="Genomic_DNA"/>
</dbReference>
<sequence length="52" mass="5300">MPVCFAARAVAIVLPCLRRSSETSFSLLAEPDSGLTPGAPGSLALPSAFAPR</sequence>
<proteinExistence type="predicted"/>
<dbReference type="STRING" id="188906.SAMN04488526_1091"/>
<reference evidence="2 3" key="1">
    <citation type="submission" date="2016-10" db="EMBL/GenBank/DDBJ databases">
        <authorList>
            <person name="de Groot N.N."/>
        </authorList>
    </citation>
    <scope>NUCLEOTIDE SEQUENCE [LARGE SCALE GENOMIC DNA]</scope>
    <source>
        <strain evidence="2 3">DSM 14858</strain>
    </source>
</reference>
<evidence type="ECO:0000313" key="3">
    <source>
        <dbReference type="Proteomes" id="UP000199283"/>
    </source>
</evidence>
<feature type="region of interest" description="Disordered" evidence="1">
    <location>
        <begin position="31"/>
        <end position="52"/>
    </location>
</feature>
<dbReference type="Proteomes" id="UP000199283">
    <property type="component" value="Unassembled WGS sequence"/>
</dbReference>
<dbReference type="AlphaFoldDB" id="A0A1H7ILA4"/>
<protein>
    <submittedName>
        <fullName evidence="2">Uncharacterized protein</fullName>
    </submittedName>
</protein>
<evidence type="ECO:0000256" key="1">
    <source>
        <dbReference type="SAM" id="MobiDB-lite"/>
    </source>
</evidence>
<accession>A0A1H7ILA4</accession>
<organism evidence="2 3">
    <name type="scientific">Jannaschia helgolandensis</name>
    <dbReference type="NCBI Taxonomy" id="188906"/>
    <lineage>
        <taxon>Bacteria</taxon>
        <taxon>Pseudomonadati</taxon>
        <taxon>Pseudomonadota</taxon>
        <taxon>Alphaproteobacteria</taxon>
        <taxon>Rhodobacterales</taxon>
        <taxon>Roseobacteraceae</taxon>
        <taxon>Jannaschia</taxon>
    </lineage>
</organism>